<evidence type="ECO:0000313" key="2">
    <source>
        <dbReference type="EMBL" id="MBK5898261.1"/>
    </source>
</evidence>
<dbReference type="Proteomes" id="UP000604730">
    <property type="component" value="Unassembled WGS sequence"/>
</dbReference>
<organism evidence="2 3">
    <name type="scientific">Catonella massiliensis</name>
    <dbReference type="NCBI Taxonomy" id="2799636"/>
    <lineage>
        <taxon>Bacteria</taxon>
        <taxon>Bacillati</taxon>
        <taxon>Bacillota</taxon>
        <taxon>Clostridia</taxon>
        <taxon>Lachnospirales</taxon>
        <taxon>Lachnospiraceae</taxon>
        <taxon>Catonella</taxon>
    </lineage>
</organism>
<evidence type="ECO:0000313" key="3">
    <source>
        <dbReference type="Proteomes" id="UP000604730"/>
    </source>
</evidence>
<comment type="caution">
    <text evidence="2">The sequence shown here is derived from an EMBL/GenBank/DDBJ whole genome shotgun (WGS) entry which is preliminary data.</text>
</comment>
<feature type="transmembrane region" description="Helical" evidence="1">
    <location>
        <begin position="63"/>
        <end position="84"/>
    </location>
</feature>
<keyword evidence="1" id="KW-0812">Transmembrane</keyword>
<feature type="transmembrane region" description="Helical" evidence="1">
    <location>
        <begin position="35"/>
        <end position="56"/>
    </location>
</feature>
<feature type="transmembrane region" description="Helical" evidence="1">
    <location>
        <begin position="107"/>
        <end position="126"/>
    </location>
</feature>
<accession>A0ABS1J286</accession>
<gene>
    <name evidence="2" type="ORF">JJN12_10805</name>
</gene>
<evidence type="ECO:0000256" key="1">
    <source>
        <dbReference type="SAM" id="Phobius"/>
    </source>
</evidence>
<proteinExistence type="predicted"/>
<dbReference type="RefSeq" id="WP_208429692.1">
    <property type="nucleotide sequence ID" value="NZ_JAEPRJ010000001.1"/>
</dbReference>
<reference evidence="2 3" key="1">
    <citation type="submission" date="2021-01" db="EMBL/GenBank/DDBJ databases">
        <title>Isolation and description of Catonella massiliensis sp. nov., a novel Catonella species, isolated from a stable periodontitis subject.</title>
        <authorList>
            <person name="Antezack A."/>
            <person name="Boxberger M."/>
            <person name="La Scola B."/>
            <person name="Monnet-Corti V."/>
        </authorList>
    </citation>
    <scope>NUCLEOTIDE SEQUENCE [LARGE SCALE GENOMIC DNA]</scope>
    <source>
        <strain evidence="2 3">Marseille-Q4567</strain>
    </source>
</reference>
<protein>
    <submittedName>
        <fullName evidence="2">Uncharacterized protein</fullName>
    </submittedName>
</protein>
<feature type="transmembrane region" description="Helical" evidence="1">
    <location>
        <begin position="12"/>
        <end position="29"/>
    </location>
</feature>
<sequence>MKEIMLKRLKPLIIQLIIFGITYSISFVLRDRYFFGWLIHNNFAHIWVVMIILTIFGKYLYSYAIAIGNIIGILLGQVLGEYILKLSKAKIATETNVDKIRVLENSYYHVFIWLSFIIIVIVLVFINKLISKRLNR</sequence>
<dbReference type="EMBL" id="JAEPRJ010000001">
    <property type="protein sequence ID" value="MBK5898261.1"/>
    <property type="molecule type" value="Genomic_DNA"/>
</dbReference>
<keyword evidence="3" id="KW-1185">Reference proteome</keyword>
<keyword evidence="1" id="KW-1133">Transmembrane helix</keyword>
<keyword evidence="1" id="KW-0472">Membrane</keyword>
<name>A0ABS1J286_9FIRM</name>